<reference evidence="1 2" key="1">
    <citation type="submission" date="2023-11" db="EMBL/GenBank/DDBJ databases">
        <authorList>
            <person name="Cook R."/>
            <person name="Crisci M."/>
            <person name="Pye H."/>
            <person name="Adriaenssens E."/>
            <person name="Santini J."/>
        </authorList>
    </citation>
    <scope>NUCLEOTIDE SEQUENCE [LARGE SCALE GENOMIC DNA]</scope>
    <source>
        <strain evidence="1">Lak_Megaphage_RVC_JS4_GC31</strain>
    </source>
</reference>
<sequence>MFDGIFDLETMEGFPKKKYYPEVTFEYSPLPKSWEGFPSCVQSLTLEVKTLENRRSMYDNYEYTEEMRNEDFPNIVKYLGTFKDFPYDFHTAINNPNTGAQHRGHGVSICDEYWHNDLKKLIRNYIGEHLKKQYTKSGKLKTILCKTQLNKIY</sequence>
<accession>A0ABZ0Z173</accession>
<keyword evidence="2" id="KW-1185">Reference proteome</keyword>
<evidence type="ECO:0000313" key="2">
    <source>
        <dbReference type="Proteomes" id="UP001349343"/>
    </source>
</evidence>
<evidence type="ECO:0000313" key="1">
    <source>
        <dbReference type="EMBL" id="WQJ52769.1"/>
    </source>
</evidence>
<protein>
    <submittedName>
        <fullName evidence="1">Uncharacterized protein</fullName>
    </submittedName>
</protein>
<dbReference type="Proteomes" id="UP001349343">
    <property type="component" value="Segment"/>
</dbReference>
<name>A0ABZ0Z173_9CAUD</name>
<organism evidence="1 2">
    <name type="scientific">phage Lak_Megaphage_RVC_JS4_GC31</name>
    <dbReference type="NCBI Taxonomy" id="3109228"/>
    <lineage>
        <taxon>Viruses</taxon>
        <taxon>Duplodnaviria</taxon>
        <taxon>Heunggongvirae</taxon>
        <taxon>Uroviricota</taxon>
        <taxon>Caudoviricetes</taxon>
        <taxon>Caudoviricetes code 15 clade</taxon>
    </lineage>
</organism>
<proteinExistence type="predicted"/>
<dbReference type="EMBL" id="OR769222">
    <property type="protein sequence ID" value="WQJ52769.1"/>
    <property type="molecule type" value="Genomic_DNA"/>
</dbReference>